<comment type="subcellular location">
    <subcellularLocation>
        <location evidence="1">Cell membrane</location>
        <topology evidence="1">Multi-pass membrane protein</topology>
    </subcellularLocation>
</comment>
<evidence type="ECO:0000256" key="3">
    <source>
        <dbReference type="ARBA" id="ARBA00022692"/>
    </source>
</evidence>
<sequence>MRDVTDVNSRQGDASGADGVGGVDGGAIRDVDAARKALTFFKVMAFVVGVGLLVLVVELVLEYFTAMSGPNNPLRWWPQPHGFIYMVYLVATANLGFKVGWSLPKMVGVMLAGCVPFLSFWVERKMATDVEARLAASSAEGPSVAA</sequence>
<dbReference type="InterPro" id="IPR023845">
    <property type="entry name" value="DUF3817_TM"/>
</dbReference>
<comment type="caution">
    <text evidence="8">The sequence shown here is derived from an EMBL/GenBank/DDBJ whole genome shotgun (WGS) entry which is preliminary data.</text>
</comment>
<evidence type="ECO:0000313" key="9">
    <source>
        <dbReference type="Proteomes" id="UP000237822"/>
    </source>
</evidence>
<evidence type="ECO:0000259" key="7">
    <source>
        <dbReference type="Pfam" id="PF12823"/>
    </source>
</evidence>
<feature type="domain" description="DUF3817" evidence="7">
    <location>
        <begin position="38"/>
        <end position="126"/>
    </location>
</feature>
<evidence type="ECO:0000256" key="1">
    <source>
        <dbReference type="ARBA" id="ARBA00004651"/>
    </source>
</evidence>
<evidence type="ECO:0000256" key="5">
    <source>
        <dbReference type="ARBA" id="ARBA00023136"/>
    </source>
</evidence>
<organism evidence="8 9">
    <name type="scientific">Knoellia remsis</name>
    <dbReference type="NCBI Taxonomy" id="407159"/>
    <lineage>
        <taxon>Bacteria</taxon>
        <taxon>Bacillati</taxon>
        <taxon>Actinomycetota</taxon>
        <taxon>Actinomycetes</taxon>
        <taxon>Micrococcales</taxon>
        <taxon>Intrasporangiaceae</taxon>
        <taxon>Knoellia</taxon>
    </lineage>
</organism>
<feature type="transmembrane region" description="Helical" evidence="6">
    <location>
        <begin position="82"/>
        <end position="100"/>
    </location>
</feature>
<evidence type="ECO:0000256" key="2">
    <source>
        <dbReference type="ARBA" id="ARBA00022475"/>
    </source>
</evidence>
<dbReference type="OrthoDB" id="9342687at2"/>
<evidence type="ECO:0000256" key="6">
    <source>
        <dbReference type="SAM" id="Phobius"/>
    </source>
</evidence>
<proteinExistence type="predicted"/>
<keyword evidence="9" id="KW-1185">Reference proteome</keyword>
<keyword evidence="3 6" id="KW-0812">Transmembrane</keyword>
<evidence type="ECO:0000256" key="4">
    <source>
        <dbReference type="ARBA" id="ARBA00022989"/>
    </source>
</evidence>
<keyword evidence="2" id="KW-1003">Cell membrane</keyword>
<reference evidence="8 9" key="1">
    <citation type="submission" date="2018-03" db="EMBL/GenBank/DDBJ databases">
        <title>Genomic Encyclopedia of Archaeal and Bacterial Type Strains, Phase II (KMG-II): from individual species to whole genera.</title>
        <authorList>
            <person name="Goeker M."/>
        </authorList>
    </citation>
    <scope>NUCLEOTIDE SEQUENCE [LARGE SCALE GENOMIC DNA]</scope>
    <source>
        <strain evidence="8 9">ATCC BAA-1496</strain>
    </source>
</reference>
<protein>
    <submittedName>
        <fullName evidence="8">Integral membrane protein</fullName>
    </submittedName>
</protein>
<dbReference type="PANTHER" id="PTHR40077:SF2">
    <property type="entry name" value="MEMBRANE PROTEIN"/>
    <property type="match status" value="1"/>
</dbReference>
<dbReference type="EMBL" id="PVTI01000030">
    <property type="protein sequence ID" value="PRY52928.1"/>
    <property type="molecule type" value="Genomic_DNA"/>
</dbReference>
<dbReference type="Proteomes" id="UP000237822">
    <property type="component" value="Unassembled WGS sequence"/>
</dbReference>
<accession>A0A2T0U514</accession>
<dbReference type="AlphaFoldDB" id="A0A2T0U514"/>
<keyword evidence="4 6" id="KW-1133">Transmembrane helix</keyword>
<dbReference type="PANTHER" id="PTHR40077">
    <property type="entry name" value="MEMBRANE PROTEIN-RELATED"/>
    <property type="match status" value="1"/>
</dbReference>
<dbReference type="NCBIfam" id="TIGR03954">
    <property type="entry name" value="integ_memb_HG"/>
    <property type="match status" value="1"/>
</dbReference>
<dbReference type="Pfam" id="PF12823">
    <property type="entry name" value="DUF3817"/>
    <property type="match status" value="1"/>
</dbReference>
<evidence type="ECO:0000313" key="8">
    <source>
        <dbReference type="EMBL" id="PRY52928.1"/>
    </source>
</evidence>
<dbReference type="GO" id="GO:0005886">
    <property type="term" value="C:plasma membrane"/>
    <property type="evidence" value="ECO:0007669"/>
    <property type="project" value="UniProtKB-SubCell"/>
</dbReference>
<gene>
    <name evidence="8" type="ORF">BCF74_13028</name>
</gene>
<keyword evidence="5 6" id="KW-0472">Membrane</keyword>
<feature type="transmembrane region" description="Helical" evidence="6">
    <location>
        <begin position="40"/>
        <end position="61"/>
    </location>
</feature>
<name>A0A2T0U514_9MICO</name>